<dbReference type="RefSeq" id="WP_187095645.1">
    <property type="nucleotide sequence ID" value="NZ_CP059894.1"/>
</dbReference>
<dbReference type="EMBL" id="CP059894">
    <property type="protein sequence ID" value="QNJ90712.1"/>
    <property type="molecule type" value="Genomic_DNA"/>
</dbReference>
<keyword evidence="2" id="KW-0732">Signal</keyword>
<feature type="region of interest" description="Disordered" evidence="1">
    <location>
        <begin position="29"/>
        <end position="78"/>
    </location>
</feature>
<evidence type="ECO:0000313" key="3">
    <source>
        <dbReference type="EMBL" id="QNJ90712.1"/>
    </source>
</evidence>
<feature type="signal peptide" evidence="2">
    <location>
        <begin position="1"/>
        <end position="28"/>
    </location>
</feature>
<feature type="region of interest" description="Disordered" evidence="1">
    <location>
        <begin position="110"/>
        <end position="142"/>
    </location>
</feature>
<organism evidence="3 4">
    <name type="scientific">Mycolicibacterium fluoranthenivorans</name>
    <dbReference type="NCBI Taxonomy" id="258505"/>
    <lineage>
        <taxon>Bacteria</taxon>
        <taxon>Bacillati</taxon>
        <taxon>Actinomycetota</taxon>
        <taxon>Actinomycetes</taxon>
        <taxon>Mycobacteriales</taxon>
        <taxon>Mycobacteriaceae</taxon>
        <taxon>Mycolicibacterium</taxon>
    </lineage>
</organism>
<feature type="compositionally biased region" description="Low complexity" evidence="1">
    <location>
        <begin position="41"/>
        <end position="54"/>
    </location>
</feature>
<evidence type="ECO:0000256" key="1">
    <source>
        <dbReference type="SAM" id="MobiDB-lite"/>
    </source>
</evidence>
<protein>
    <recommendedName>
        <fullName evidence="5">Dopamine receptor D4</fullName>
    </recommendedName>
</protein>
<accession>A0A7G8P8P6</accession>
<feature type="chain" id="PRO_5039443113" description="Dopamine receptor D4" evidence="2">
    <location>
        <begin position="29"/>
        <end position="142"/>
    </location>
</feature>
<sequence length="142" mass="13958">MAIDVETKILTALVGGVAALLLAAPAAADPTDAPAQPPVPVADAPVASGASGDGVPHLASPDALPPGSTMDPSVMAGAESPRVSYLRDLWNAVQNREISGKEALVLGLAQRGMDTPNPAPVPGPNTPLTPGDPAAAPAPVTP</sequence>
<evidence type="ECO:0008006" key="5">
    <source>
        <dbReference type="Google" id="ProtNLM"/>
    </source>
</evidence>
<gene>
    <name evidence="3" type="ORF">HZU40_20935</name>
</gene>
<dbReference type="KEGG" id="mflu:HZU40_20935"/>
<proteinExistence type="predicted"/>
<evidence type="ECO:0000256" key="2">
    <source>
        <dbReference type="SAM" id="SignalP"/>
    </source>
</evidence>
<name>A0A7G8P8P6_9MYCO</name>
<dbReference type="Proteomes" id="UP000515498">
    <property type="component" value="Chromosome"/>
</dbReference>
<evidence type="ECO:0000313" key="4">
    <source>
        <dbReference type="Proteomes" id="UP000515498"/>
    </source>
</evidence>
<reference evidence="3 4" key="1">
    <citation type="submission" date="2020-07" db="EMBL/GenBank/DDBJ databases">
        <title>Draft genome sequence of four isobutane-metabolizing strains capable of cometabolically degrading diverse ether contaminants.</title>
        <authorList>
            <person name="Chen W."/>
            <person name="Faulkner N."/>
            <person name="Smith C."/>
            <person name="Hyman M."/>
        </authorList>
    </citation>
    <scope>NUCLEOTIDE SEQUENCE [LARGE SCALE GENOMIC DNA]</scope>
    <source>
        <strain evidence="3 4">2A</strain>
    </source>
</reference>
<feature type="compositionally biased region" description="Pro residues" evidence="1">
    <location>
        <begin position="117"/>
        <end position="127"/>
    </location>
</feature>
<dbReference type="AlphaFoldDB" id="A0A7G8P8P6"/>